<sequence length="513" mass="58586">MTESLKNPSEELLLSFVKEVVDKPEIFISQNPEVASKVTVVVKNLYDTAKKHEPLPLGPIPELLTEGFDYEQIWEEIQLQNQPLLEYVDTQLEELQTEQDQAISDSEGSDMADSDAQVPEVSEDEDMSVDEDEAANQEVEEEEEEEAEEDLEEEDSAEENDNSADDNIDPERSEIDDEFFSLSQMEAFTEKAEEMELQENSDEEDEIDYFADPDELSDSEEEGTNANDITYGEFFKDGKKRPSKASASNDKKKVRFAGNDDAKEGGEQDEEEAETNTRDLFEQDDDEDNSEDGEKLSSFEKHQRKIQETISQLEEENVADKDWTLKGEASVKTRPMNSLLEEDLEFDHASKPAPVITQEVTETLEDMIKRRIIDNLFDDVQRKKDPNLPAFKPSKMVELNDEKSKKSLSELYEEEYVKQTTGHVVNEKDEALKKTHDEIDEMFKDLCHKLDSLSNFHFTPKMPKAEITVISDAPAISMEEVTPVNVSDANLLAPEEVYEKPSQKKNRKKKSNN</sequence>
<keyword evidence="9" id="KW-1185">Reference proteome</keyword>
<organism evidence="8 9">
    <name type="scientific">Basidiobolus meristosporus CBS 931.73</name>
    <dbReference type="NCBI Taxonomy" id="1314790"/>
    <lineage>
        <taxon>Eukaryota</taxon>
        <taxon>Fungi</taxon>
        <taxon>Fungi incertae sedis</taxon>
        <taxon>Zoopagomycota</taxon>
        <taxon>Entomophthoromycotina</taxon>
        <taxon>Basidiobolomycetes</taxon>
        <taxon>Basidiobolales</taxon>
        <taxon>Basidiobolaceae</taxon>
        <taxon>Basidiobolus</taxon>
    </lineage>
</organism>
<feature type="compositionally biased region" description="Basic residues" evidence="7">
    <location>
        <begin position="503"/>
        <end position="513"/>
    </location>
</feature>
<evidence type="ECO:0000256" key="4">
    <source>
        <dbReference type="ARBA" id="ARBA00023242"/>
    </source>
</evidence>
<evidence type="ECO:0000313" key="9">
    <source>
        <dbReference type="Proteomes" id="UP000193498"/>
    </source>
</evidence>
<comment type="caution">
    <text evidence="8">The sequence shown here is derived from an EMBL/GenBank/DDBJ whole genome shotgun (WGS) entry which is preliminary data.</text>
</comment>
<feature type="compositionally biased region" description="Acidic residues" evidence="7">
    <location>
        <begin position="195"/>
        <end position="223"/>
    </location>
</feature>
<comment type="similarity">
    <text evidence="6">Belongs to the MPP10 family.</text>
</comment>
<dbReference type="PANTHER" id="PTHR17039">
    <property type="entry name" value="U3 SMALL NUCLEOLAR RIBONUCLEOPROTEIN PROTEIN MPP10"/>
    <property type="match status" value="1"/>
</dbReference>
<evidence type="ECO:0000256" key="7">
    <source>
        <dbReference type="SAM" id="MobiDB-lite"/>
    </source>
</evidence>
<evidence type="ECO:0000256" key="2">
    <source>
        <dbReference type="ARBA" id="ARBA00022517"/>
    </source>
</evidence>
<evidence type="ECO:0000256" key="5">
    <source>
        <dbReference type="ARBA" id="ARBA00023274"/>
    </source>
</evidence>
<keyword evidence="3" id="KW-0698">rRNA processing</keyword>
<dbReference type="InterPro" id="IPR012173">
    <property type="entry name" value="Mpp10"/>
</dbReference>
<dbReference type="EMBL" id="MCFE01000531">
    <property type="protein sequence ID" value="ORX88418.1"/>
    <property type="molecule type" value="Genomic_DNA"/>
</dbReference>
<reference evidence="8 9" key="1">
    <citation type="submission" date="2016-07" db="EMBL/GenBank/DDBJ databases">
        <title>Pervasive Adenine N6-methylation of Active Genes in Fungi.</title>
        <authorList>
            <consortium name="DOE Joint Genome Institute"/>
            <person name="Mondo S.J."/>
            <person name="Dannebaum R.O."/>
            <person name="Kuo R.C."/>
            <person name="Labutti K."/>
            <person name="Haridas S."/>
            <person name="Kuo A."/>
            <person name="Salamov A."/>
            <person name="Ahrendt S.R."/>
            <person name="Lipzen A."/>
            <person name="Sullivan W."/>
            <person name="Andreopoulos W.B."/>
            <person name="Clum A."/>
            <person name="Lindquist E."/>
            <person name="Daum C."/>
            <person name="Ramamoorthy G.K."/>
            <person name="Gryganskyi A."/>
            <person name="Culley D."/>
            <person name="Magnuson J.K."/>
            <person name="James T.Y."/>
            <person name="O'Malley M.A."/>
            <person name="Stajich J.E."/>
            <person name="Spatafora J.W."/>
            <person name="Visel A."/>
            <person name="Grigoriev I.V."/>
        </authorList>
    </citation>
    <scope>NUCLEOTIDE SEQUENCE [LARGE SCALE GENOMIC DNA]</scope>
    <source>
        <strain evidence="8 9">CBS 931.73</strain>
    </source>
</reference>
<dbReference type="GO" id="GO:0032040">
    <property type="term" value="C:small-subunit processome"/>
    <property type="evidence" value="ECO:0007669"/>
    <property type="project" value="TreeGrafter"/>
</dbReference>
<feature type="region of interest" description="Disordered" evidence="7">
    <location>
        <begin position="97"/>
        <end position="304"/>
    </location>
</feature>
<proteinExistence type="inferred from homology"/>
<dbReference type="AlphaFoldDB" id="A0A1Y1XRN5"/>
<feature type="compositionally biased region" description="Acidic residues" evidence="7">
    <location>
        <begin position="121"/>
        <end position="179"/>
    </location>
</feature>
<dbReference type="GO" id="GO:0034457">
    <property type="term" value="C:Mpp10 complex"/>
    <property type="evidence" value="ECO:0007669"/>
    <property type="project" value="InterPro"/>
</dbReference>
<dbReference type="FunCoup" id="A0A1Y1XRN5">
    <property type="interactions" value="650"/>
</dbReference>
<accession>A0A1Y1XRN5</accession>
<dbReference type="PIRSF" id="PIRSF017300">
    <property type="entry name" value="snoRNP_Mpp10"/>
    <property type="match status" value="1"/>
</dbReference>
<evidence type="ECO:0000256" key="6">
    <source>
        <dbReference type="ARBA" id="ARBA00029455"/>
    </source>
</evidence>
<dbReference type="PANTHER" id="PTHR17039:SF0">
    <property type="entry name" value="U3 SMALL NUCLEOLAR RIBONUCLEOPROTEIN PROTEIN MPP10"/>
    <property type="match status" value="1"/>
</dbReference>
<keyword evidence="4" id="KW-0539">Nucleus</keyword>
<dbReference type="STRING" id="1314790.A0A1Y1XRN5"/>
<dbReference type="OrthoDB" id="445326at2759"/>
<keyword evidence="5" id="KW-0687">Ribonucleoprotein</keyword>
<dbReference type="InParanoid" id="A0A1Y1XRN5"/>
<evidence type="ECO:0000256" key="3">
    <source>
        <dbReference type="ARBA" id="ARBA00022552"/>
    </source>
</evidence>
<dbReference type="GO" id="GO:0006364">
    <property type="term" value="P:rRNA processing"/>
    <property type="evidence" value="ECO:0007669"/>
    <property type="project" value="UniProtKB-KW"/>
</dbReference>
<feature type="region of interest" description="Disordered" evidence="7">
    <location>
        <begin position="490"/>
        <end position="513"/>
    </location>
</feature>
<gene>
    <name evidence="8" type="ORF">K493DRAFT_268339</name>
</gene>
<evidence type="ECO:0000256" key="1">
    <source>
        <dbReference type="ARBA" id="ARBA00004604"/>
    </source>
</evidence>
<dbReference type="GO" id="GO:0005732">
    <property type="term" value="C:sno(s)RNA-containing ribonucleoprotein complex"/>
    <property type="evidence" value="ECO:0007669"/>
    <property type="project" value="InterPro"/>
</dbReference>
<feature type="compositionally biased region" description="Basic and acidic residues" evidence="7">
    <location>
        <begin position="292"/>
        <end position="304"/>
    </location>
</feature>
<dbReference type="Proteomes" id="UP000193498">
    <property type="component" value="Unassembled WGS sequence"/>
</dbReference>
<keyword evidence="2" id="KW-0690">Ribosome biogenesis</keyword>
<dbReference type="Pfam" id="PF04006">
    <property type="entry name" value="Mpp10"/>
    <property type="match status" value="1"/>
</dbReference>
<feature type="compositionally biased region" description="Acidic residues" evidence="7">
    <location>
        <begin position="282"/>
        <end position="291"/>
    </location>
</feature>
<comment type="subcellular location">
    <subcellularLocation>
        <location evidence="1">Nucleus</location>
        <location evidence="1">Nucleolus</location>
    </subcellularLocation>
</comment>
<name>A0A1Y1XRN5_9FUNG</name>
<evidence type="ECO:0000313" key="8">
    <source>
        <dbReference type="EMBL" id="ORX88418.1"/>
    </source>
</evidence>
<protein>
    <submittedName>
        <fullName evidence="8">Mpp10 protein</fullName>
    </submittedName>
</protein>